<dbReference type="Pfam" id="PF00550">
    <property type="entry name" value="PP-binding"/>
    <property type="match status" value="1"/>
</dbReference>
<evidence type="ECO:0000313" key="5">
    <source>
        <dbReference type="Proteomes" id="UP001150925"/>
    </source>
</evidence>
<keyword evidence="5" id="KW-1185">Reference proteome</keyword>
<protein>
    <recommendedName>
        <fullName evidence="3">Carrier domain-containing protein</fullName>
    </recommendedName>
</protein>
<dbReference type="InterPro" id="IPR023213">
    <property type="entry name" value="CAT-like_dom_sf"/>
</dbReference>
<gene>
    <name evidence="4" type="ORF">IWQ62_001341</name>
</gene>
<evidence type="ECO:0000256" key="1">
    <source>
        <dbReference type="ARBA" id="ARBA00022450"/>
    </source>
</evidence>
<dbReference type="EMBL" id="JANBPY010000206">
    <property type="protein sequence ID" value="KAJ1968277.1"/>
    <property type="molecule type" value="Genomic_DNA"/>
</dbReference>
<dbReference type="OrthoDB" id="416786at2759"/>
<dbReference type="SUPFAM" id="SSF47336">
    <property type="entry name" value="ACP-like"/>
    <property type="match status" value="1"/>
</dbReference>
<proteinExistence type="predicted"/>
<dbReference type="InterPro" id="IPR009081">
    <property type="entry name" value="PP-bd_ACP"/>
</dbReference>
<dbReference type="PANTHER" id="PTHR45398">
    <property type="match status" value="1"/>
</dbReference>
<evidence type="ECO:0000256" key="2">
    <source>
        <dbReference type="ARBA" id="ARBA00022553"/>
    </source>
</evidence>
<dbReference type="Pfam" id="PF00668">
    <property type="entry name" value="Condensation"/>
    <property type="match status" value="1"/>
</dbReference>
<keyword evidence="2" id="KW-0597">Phosphoprotein</keyword>
<dbReference type="Gene3D" id="1.10.1200.10">
    <property type="entry name" value="ACP-like"/>
    <property type="match status" value="1"/>
</dbReference>
<dbReference type="SUPFAM" id="SSF52777">
    <property type="entry name" value="CoA-dependent acyltransferases"/>
    <property type="match status" value="2"/>
</dbReference>
<dbReference type="Gene3D" id="3.30.559.10">
    <property type="entry name" value="Chloramphenicol acetyltransferase-like domain"/>
    <property type="match status" value="1"/>
</dbReference>
<dbReference type="InterPro" id="IPR045851">
    <property type="entry name" value="AMP-bd_C_sf"/>
</dbReference>
<evidence type="ECO:0000259" key="3">
    <source>
        <dbReference type="PROSITE" id="PS50075"/>
    </source>
</evidence>
<dbReference type="Proteomes" id="UP001150925">
    <property type="component" value="Unassembled WGS sequence"/>
</dbReference>
<dbReference type="AlphaFoldDB" id="A0A9W8E3Z3"/>
<reference evidence="4" key="1">
    <citation type="submission" date="2022-07" db="EMBL/GenBank/DDBJ databases">
        <title>Phylogenomic reconstructions and comparative analyses of Kickxellomycotina fungi.</title>
        <authorList>
            <person name="Reynolds N.K."/>
            <person name="Stajich J.E."/>
            <person name="Barry K."/>
            <person name="Grigoriev I.V."/>
            <person name="Crous P."/>
            <person name="Smith M.E."/>
        </authorList>
    </citation>
    <scope>NUCLEOTIDE SEQUENCE</scope>
    <source>
        <strain evidence="4">RSA 1196</strain>
    </source>
</reference>
<keyword evidence="1" id="KW-0596">Phosphopantetheine</keyword>
<dbReference type="GO" id="GO:0003824">
    <property type="term" value="F:catalytic activity"/>
    <property type="evidence" value="ECO:0007669"/>
    <property type="project" value="InterPro"/>
</dbReference>
<name>A0A9W8E3Z3_9FUNG</name>
<dbReference type="SUPFAM" id="SSF56801">
    <property type="entry name" value="Acetyl-CoA synthetase-like"/>
    <property type="match status" value="1"/>
</dbReference>
<accession>A0A9W8E3Z3</accession>
<organism evidence="4 5">
    <name type="scientific">Dispira parvispora</name>
    <dbReference type="NCBI Taxonomy" id="1520584"/>
    <lineage>
        <taxon>Eukaryota</taxon>
        <taxon>Fungi</taxon>
        <taxon>Fungi incertae sedis</taxon>
        <taxon>Zoopagomycota</taxon>
        <taxon>Kickxellomycotina</taxon>
        <taxon>Dimargaritomycetes</taxon>
        <taxon>Dimargaritales</taxon>
        <taxon>Dimargaritaceae</taxon>
        <taxon>Dispira</taxon>
    </lineage>
</organism>
<dbReference type="Gene3D" id="3.30.300.30">
    <property type="match status" value="1"/>
</dbReference>
<dbReference type="InterPro" id="IPR036736">
    <property type="entry name" value="ACP-like_sf"/>
</dbReference>
<sequence>MVPDHIVSVDKLPLTINGKVDRQALLTNHSSERVQSEQISPSSLTTPMQQRLIAILCELFNLKQGEIRPLHDTFFTLGGNSISAMYFVSRCKANGIPLAMADINRRTTVAALAKCASEGAGEDNMNSISTECTHGPFSLTPVQRMYFSWDLVDVHHWPLPLLIKVTAPRTLYIWCAILTSLVSHHDMMRARFEQVNDEWFGQVLSSDDDPVEVVQVTLTNETDYWQVITEANKTMNITTGPIYLAYVMNYQDTQYLYLALHHLIADKISANLLAEDICTLLDDQPLPHKTMPYQVWSRNLESLRAKLQLDSFLLPNEDELKLPVGDMGGTLQNDFEQCHHCLSSPLDVSTTLALDEFGHRDTTAEDIILTGLLLAYTTVFNCTSIPLQYISHGRNALGNPWDVSRTVGFFINTCPIVLRRAECDDLQKLLAGVQSTL</sequence>
<feature type="domain" description="Carrier" evidence="3">
    <location>
        <begin position="43"/>
        <end position="120"/>
    </location>
</feature>
<dbReference type="PANTHER" id="PTHR45398:SF1">
    <property type="entry name" value="ENZYME, PUTATIVE (JCVI)-RELATED"/>
    <property type="match status" value="1"/>
</dbReference>
<dbReference type="Gene3D" id="3.30.559.30">
    <property type="entry name" value="Nonribosomal peptide synthetase, condensation domain"/>
    <property type="match status" value="1"/>
</dbReference>
<dbReference type="PROSITE" id="PS50075">
    <property type="entry name" value="CARRIER"/>
    <property type="match status" value="1"/>
</dbReference>
<dbReference type="InterPro" id="IPR001242">
    <property type="entry name" value="Condensation_dom"/>
</dbReference>
<evidence type="ECO:0000313" key="4">
    <source>
        <dbReference type="EMBL" id="KAJ1968277.1"/>
    </source>
</evidence>
<comment type="caution">
    <text evidence="4">The sequence shown here is derived from an EMBL/GenBank/DDBJ whole genome shotgun (WGS) entry which is preliminary data.</text>
</comment>